<dbReference type="InterPro" id="IPR004358">
    <property type="entry name" value="Sig_transdc_His_kin-like_C"/>
</dbReference>
<dbReference type="SMART" id="SM00073">
    <property type="entry name" value="HPT"/>
    <property type="match status" value="2"/>
</dbReference>
<evidence type="ECO:0000259" key="16">
    <source>
        <dbReference type="PROSITE" id="PS50894"/>
    </source>
</evidence>
<feature type="domain" description="CheW-like" evidence="15">
    <location>
        <begin position="705"/>
        <end position="840"/>
    </location>
</feature>
<dbReference type="PROSITE" id="PS50109">
    <property type="entry name" value="HIS_KIN"/>
    <property type="match status" value="1"/>
</dbReference>
<feature type="modified residue" description="Phosphohistidine" evidence="12">
    <location>
        <position position="312"/>
    </location>
</feature>
<feature type="modified residue" description="Phosphohistidine" evidence="12">
    <location>
        <position position="149"/>
    </location>
</feature>
<proteinExistence type="predicted"/>
<evidence type="ECO:0000256" key="6">
    <source>
        <dbReference type="ARBA" id="ARBA00022679"/>
    </source>
</evidence>
<dbReference type="PANTHER" id="PTHR43395">
    <property type="entry name" value="SENSOR HISTIDINE KINASE CHEA"/>
    <property type="match status" value="1"/>
</dbReference>
<dbReference type="Gene3D" id="3.30.565.10">
    <property type="entry name" value="Histidine kinase-like ATPase, C-terminal domain"/>
    <property type="match status" value="1"/>
</dbReference>
<dbReference type="InterPro" id="IPR036061">
    <property type="entry name" value="CheW-like_dom_sf"/>
</dbReference>
<gene>
    <name evidence="17" type="ORF">DESUT3_37120</name>
</gene>
<sequence length="847" mass="91955">MRNLKPNDEHLTVVRQEQISETRQPAPADDDKTRGDIMSDAISDDQIEIIQDFIQESRDMIDQLEPIIIELGQSCQGGNCWEIMDCTNSDCPRHGQDLQKPCWLDVGYLGEGLGTCLAASCAQDCLTCKVFRKTNGNQETMNAIFRLFHSMKGSASFLDLGHIASVAHAAESLLDLIRSGKIRMDPSHVELLCLACDFAKEALDLVETDFNDQGMAERAEAITARLKAAARLAQQLILDAGAPAAPAEYAADSVAPAPEAENCGVFEISPEMAERFVQEADELLQSTEQGLLAWAEAPGDQEPLSGLFRSMHSFKGNCGFFGLADLERLSHQMETLLQEARDAGGAGSGTLAETLLDMLDVLRVAVADISQGGEGRIDDLEKHLARLADLPPADDTLTSAEPSPPQEAPPQAPALRPATPTAKPPIAAQPGPGAAGKDPGANGAGTPGKGAIKRQDIRVDLEKLDRLINLIGEMVIAENMLIHNPDLEGLELENFHRAGQQMSKLVRELQEVAMIIRMIPVSGLFRRMIRLVHDLAVKSGKKVELKLSGEETELDKTVIETITDPLVHLLRNAMDHGLEPPEERRAAGKPEKGEVRLSARHEEGEVWITLEDDGRGLNRDKIIAKAISKGLIEGDGAELSDKAVANLIFQPGFSTADKVTDVSGRGVGMDVVKQNIEKIKGKIELQSTPGKGSRFILRIPLTLGIIDGMMVRVGDSRCIVPTLAIREAFRPLSEAITRTADGLEIVRVRDNFYPITRLHQILKKTPDSERLEDGILIVLEYQETGIALLVDEILGQQQTVIKGLSNFIGNVRWASGCTILGDGEVCLILDVGHIVEATEGTREAMAS</sequence>
<reference evidence="17 18" key="1">
    <citation type="journal article" date="2016" name="C (Basel)">
        <title>Selective Growth of and Electricity Production by Marine Exoelectrogenic Bacteria in Self-Aggregated Hydrogel of Microbially Reduced Graphene Oxide.</title>
        <authorList>
            <person name="Yoshida N."/>
            <person name="Goto Y."/>
            <person name="Miyata Y."/>
        </authorList>
    </citation>
    <scope>NUCLEOTIDE SEQUENCE [LARGE SCALE GENOMIC DNA]</scope>
    <source>
        <strain evidence="17 18">NIT-T3</strain>
    </source>
</reference>
<comment type="function">
    <text evidence="11">Involved in the transmission of sensory signals from the chemoreceptors to the flagellar motors. CheA is autophosphorylated; it can transfer its phosphate group to either CheB or CheY.</text>
</comment>
<dbReference type="InterPro" id="IPR004105">
    <property type="entry name" value="CheA-like_dim"/>
</dbReference>
<evidence type="ECO:0000256" key="13">
    <source>
        <dbReference type="SAM" id="MobiDB-lite"/>
    </source>
</evidence>
<dbReference type="InterPro" id="IPR008207">
    <property type="entry name" value="Sig_transdc_His_kin_Hpt_dom"/>
</dbReference>
<organism evidence="17 18">
    <name type="scientific">Desulfuromonas versatilis</name>
    <dbReference type="NCBI Taxonomy" id="2802975"/>
    <lineage>
        <taxon>Bacteria</taxon>
        <taxon>Pseudomonadati</taxon>
        <taxon>Thermodesulfobacteriota</taxon>
        <taxon>Desulfuromonadia</taxon>
        <taxon>Desulfuromonadales</taxon>
        <taxon>Desulfuromonadaceae</taxon>
        <taxon>Desulfuromonas</taxon>
    </lineage>
</organism>
<dbReference type="Pfam" id="PF02518">
    <property type="entry name" value="HATPase_c"/>
    <property type="match status" value="1"/>
</dbReference>
<dbReference type="EC" id="2.7.13.3" evidence="2"/>
<dbReference type="SUPFAM" id="SSF47226">
    <property type="entry name" value="Histidine-containing phosphotransfer domain, HPT domain"/>
    <property type="match status" value="2"/>
</dbReference>
<keyword evidence="5 12" id="KW-0597">Phosphoprotein</keyword>
<evidence type="ECO:0000313" key="17">
    <source>
        <dbReference type="EMBL" id="BCR06643.1"/>
    </source>
</evidence>
<keyword evidence="7" id="KW-0547">Nucleotide-binding</keyword>
<feature type="region of interest" description="Disordered" evidence="13">
    <location>
        <begin position="392"/>
        <end position="450"/>
    </location>
</feature>
<dbReference type="InterPro" id="IPR036641">
    <property type="entry name" value="HPT_dom_sf"/>
</dbReference>
<dbReference type="SUPFAM" id="SSF47384">
    <property type="entry name" value="Homodimeric domain of signal transducing histidine kinase"/>
    <property type="match status" value="1"/>
</dbReference>
<dbReference type="SMART" id="SM00260">
    <property type="entry name" value="CheW"/>
    <property type="match status" value="1"/>
</dbReference>
<keyword evidence="10" id="KW-0902">Two-component regulatory system</keyword>
<dbReference type="Gene3D" id="2.30.30.40">
    <property type="entry name" value="SH3 Domains"/>
    <property type="match status" value="1"/>
</dbReference>
<evidence type="ECO:0000256" key="2">
    <source>
        <dbReference type="ARBA" id="ARBA00012438"/>
    </source>
</evidence>
<evidence type="ECO:0000256" key="1">
    <source>
        <dbReference type="ARBA" id="ARBA00000085"/>
    </source>
</evidence>
<dbReference type="CDD" id="cd00731">
    <property type="entry name" value="CheA_reg"/>
    <property type="match status" value="1"/>
</dbReference>
<evidence type="ECO:0000256" key="10">
    <source>
        <dbReference type="ARBA" id="ARBA00023012"/>
    </source>
</evidence>
<keyword evidence="8" id="KW-0418">Kinase</keyword>
<keyword evidence="9" id="KW-0067">ATP-binding</keyword>
<dbReference type="Proteomes" id="UP001319827">
    <property type="component" value="Chromosome"/>
</dbReference>
<dbReference type="Pfam" id="PF02895">
    <property type="entry name" value="H-kinase_dim"/>
    <property type="match status" value="1"/>
</dbReference>
<dbReference type="InterPro" id="IPR002545">
    <property type="entry name" value="CheW-lke_dom"/>
</dbReference>
<evidence type="ECO:0000256" key="7">
    <source>
        <dbReference type="ARBA" id="ARBA00022741"/>
    </source>
</evidence>
<keyword evidence="4" id="KW-0145">Chemotaxis</keyword>
<accession>A0ABN6E2U5</accession>
<evidence type="ECO:0000256" key="5">
    <source>
        <dbReference type="ARBA" id="ARBA00022553"/>
    </source>
</evidence>
<name>A0ABN6E2U5_9BACT</name>
<dbReference type="InterPro" id="IPR051315">
    <property type="entry name" value="Bact_Chemotaxis_CheA"/>
</dbReference>
<comment type="catalytic activity">
    <reaction evidence="1">
        <text>ATP + protein L-histidine = ADP + protein N-phospho-L-histidine.</text>
        <dbReference type="EC" id="2.7.13.3"/>
    </reaction>
</comment>
<dbReference type="SMART" id="SM01231">
    <property type="entry name" value="H-kinase_dim"/>
    <property type="match status" value="1"/>
</dbReference>
<dbReference type="EMBL" id="AP024355">
    <property type="protein sequence ID" value="BCR06643.1"/>
    <property type="molecule type" value="Genomic_DNA"/>
</dbReference>
<dbReference type="PANTHER" id="PTHR43395:SF10">
    <property type="entry name" value="CHEMOTAXIS PROTEIN CHEA"/>
    <property type="match status" value="1"/>
</dbReference>
<dbReference type="InterPro" id="IPR037006">
    <property type="entry name" value="CheA-like_homodim_sf"/>
</dbReference>
<dbReference type="SMART" id="SM00387">
    <property type="entry name" value="HATPase_c"/>
    <property type="match status" value="1"/>
</dbReference>
<dbReference type="Gene3D" id="1.10.287.560">
    <property type="entry name" value="Histidine kinase CheA-like, homodimeric domain"/>
    <property type="match status" value="1"/>
</dbReference>
<evidence type="ECO:0000256" key="11">
    <source>
        <dbReference type="ARBA" id="ARBA00035100"/>
    </source>
</evidence>
<feature type="region of interest" description="Disordered" evidence="13">
    <location>
        <begin position="15"/>
        <end position="34"/>
    </location>
</feature>
<dbReference type="InterPro" id="IPR036097">
    <property type="entry name" value="HisK_dim/P_sf"/>
</dbReference>
<dbReference type="CDD" id="cd00088">
    <property type="entry name" value="HPT"/>
    <property type="match status" value="2"/>
</dbReference>
<evidence type="ECO:0000256" key="4">
    <source>
        <dbReference type="ARBA" id="ARBA00022500"/>
    </source>
</evidence>
<dbReference type="PROSITE" id="PS50851">
    <property type="entry name" value="CHEW"/>
    <property type="match status" value="1"/>
</dbReference>
<feature type="domain" description="Histidine kinase" evidence="14">
    <location>
        <begin position="500"/>
        <end position="703"/>
    </location>
</feature>
<feature type="compositionally biased region" description="Pro residues" evidence="13">
    <location>
        <begin position="402"/>
        <end position="412"/>
    </location>
</feature>
<evidence type="ECO:0000313" key="18">
    <source>
        <dbReference type="Proteomes" id="UP001319827"/>
    </source>
</evidence>
<dbReference type="InterPro" id="IPR036890">
    <property type="entry name" value="HATPase_C_sf"/>
</dbReference>
<feature type="compositionally biased region" description="Low complexity" evidence="13">
    <location>
        <begin position="413"/>
        <end position="441"/>
    </location>
</feature>
<feature type="domain" description="HPt" evidence="16">
    <location>
        <begin position="110"/>
        <end position="206"/>
    </location>
</feature>
<evidence type="ECO:0000256" key="3">
    <source>
        <dbReference type="ARBA" id="ARBA00021495"/>
    </source>
</evidence>
<dbReference type="SUPFAM" id="SSF55874">
    <property type="entry name" value="ATPase domain of HSP90 chaperone/DNA topoisomerase II/histidine kinase"/>
    <property type="match status" value="1"/>
</dbReference>
<protein>
    <recommendedName>
        <fullName evidence="3">Chemotaxis protein CheA</fullName>
        <ecNumber evidence="2">2.7.13.3</ecNumber>
    </recommendedName>
</protein>
<dbReference type="CDD" id="cd16916">
    <property type="entry name" value="HATPase_CheA-like"/>
    <property type="match status" value="1"/>
</dbReference>
<keyword evidence="6" id="KW-0808">Transferase</keyword>
<dbReference type="PRINTS" id="PR00344">
    <property type="entry name" value="BCTRLSENSOR"/>
</dbReference>
<dbReference type="SUPFAM" id="SSF50341">
    <property type="entry name" value="CheW-like"/>
    <property type="match status" value="1"/>
</dbReference>
<dbReference type="PROSITE" id="PS50894">
    <property type="entry name" value="HPT"/>
    <property type="match status" value="2"/>
</dbReference>
<dbReference type="Gene3D" id="1.20.120.160">
    <property type="entry name" value="HPT domain"/>
    <property type="match status" value="2"/>
</dbReference>
<dbReference type="Pfam" id="PF01627">
    <property type="entry name" value="Hpt"/>
    <property type="match status" value="2"/>
</dbReference>
<feature type="domain" description="HPt" evidence="16">
    <location>
        <begin position="265"/>
        <end position="376"/>
    </location>
</feature>
<dbReference type="InterPro" id="IPR005467">
    <property type="entry name" value="His_kinase_dom"/>
</dbReference>
<evidence type="ECO:0000256" key="9">
    <source>
        <dbReference type="ARBA" id="ARBA00022840"/>
    </source>
</evidence>
<evidence type="ECO:0000256" key="8">
    <source>
        <dbReference type="ARBA" id="ARBA00022777"/>
    </source>
</evidence>
<dbReference type="Pfam" id="PF01584">
    <property type="entry name" value="CheW"/>
    <property type="match status" value="1"/>
</dbReference>
<dbReference type="InterPro" id="IPR003594">
    <property type="entry name" value="HATPase_dom"/>
</dbReference>
<evidence type="ECO:0000256" key="12">
    <source>
        <dbReference type="PROSITE-ProRule" id="PRU00110"/>
    </source>
</evidence>
<evidence type="ECO:0000259" key="15">
    <source>
        <dbReference type="PROSITE" id="PS50851"/>
    </source>
</evidence>
<keyword evidence="18" id="KW-1185">Reference proteome</keyword>
<evidence type="ECO:0000259" key="14">
    <source>
        <dbReference type="PROSITE" id="PS50109"/>
    </source>
</evidence>
<reference evidence="17 18" key="2">
    <citation type="journal article" date="2021" name="Int. J. Syst. Evol. Microbiol.">
        <title>Isolation and Polyphasic Characterization of Desulfuromonas versatilis sp. Nov., an Electrogenic Bacteria Capable of Versatile Metabolism Isolated from a Graphene Oxide-Reducing Enrichment Culture.</title>
        <authorList>
            <person name="Xie L."/>
            <person name="Yoshida N."/>
            <person name="Ishii S."/>
            <person name="Meng L."/>
        </authorList>
    </citation>
    <scope>NUCLEOTIDE SEQUENCE [LARGE SCALE GENOMIC DNA]</scope>
    <source>
        <strain evidence="17 18">NIT-T3</strain>
    </source>
</reference>